<proteinExistence type="predicted"/>
<dbReference type="Gene3D" id="3.30.470.20">
    <property type="entry name" value="ATP-grasp fold, B domain"/>
    <property type="match status" value="1"/>
</dbReference>
<accession>A0A4Y7LEA1</accession>
<name>A0A4Y7LEA1_PAPSO</name>
<evidence type="ECO:0000313" key="2">
    <source>
        <dbReference type="Proteomes" id="UP000316621"/>
    </source>
</evidence>
<dbReference type="InterPro" id="IPR016185">
    <property type="entry name" value="PreATP-grasp_dom_sf"/>
</dbReference>
<dbReference type="STRING" id="3469.A0A4Y7LEA1"/>
<evidence type="ECO:0000313" key="1">
    <source>
        <dbReference type="EMBL" id="RZC82495.1"/>
    </source>
</evidence>
<dbReference type="SUPFAM" id="SSF52440">
    <property type="entry name" value="PreATP-grasp domain"/>
    <property type="match status" value="1"/>
</dbReference>
<protein>
    <submittedName>
        <fullName evidence="1">Uncharacterized protein</fullName>
    </submittedName>
</protein>
<gene>
    <name evidence="1" type="ORF">C5167_045285</name>
</gene>
<dbReference type="SUPFAM" id="SSF56059">
    <property type="entry name" value="Glutathione synthetase ATP-binding domain-like"/>
    <property type="match status" value="1"/>
</dbReference>
<organism evidence="1 2">
    <name type="scientific">Papaver somniferum</name>
    <name type="common">Opium poppy</name>
    <dbReference type="NCBI Taxonomy" id="3469"/>
    <lineage>
        <taxon>Eukaryota</taxon>
        <taxon>Viridiplantae</taxon>
        <taxon>Streptophyta</taxon>
        <taxon>Embryophyta</taxon>
        <taxon>Tracheophyta</taxon>
        <taxon>Spermatophyta</taxon>
        <taxon>Magnoliopsida</taxon>
        <taxon>Ranunculales</taxon>
        <taxon>Papaveraceae</taxon>
        <taxon>Papaveroideae</taxon>
        <taxon>Papaver</taxon>
    </lineage>
</organism>
<sequence length="347" mass="38728">MHQMHYMGNQNPPEKTGAFSEGKGIRKVFVMFGGETSERQVSLMSGTNVWLNLQAFDDLEVTPCMLAPANDYLSDVNNHKEYDVFSKTVWTLPYSLVLRHTTEEVLDACVEAIEPARAAFTTQLRNIVIMDIMEGLNKQTWFKGFDISDVRPTKYSLEQWIKLAKEVEATVFIADTEACFHSQAHGVIEMPNPPPEQLLFEPFIETDPIIFSSKSTKANSNGLLWEGRSRWVEITVGVVGKRGELHSLSPSVTVKESGDILSLEEKFQGGTGINLTPPPSSIISEEALEKCKRCIEIIANTLGLEGFSRIDAFVNVDSGEALVEEPPMYPQDFFRALLDLASERSSN</sequence>
<dbReference type="EMBL" id="CM010725">
    <property type="protein sequence ID" value="RZC82495.1"/>
    <property type="molecule type" value="Genomic_DNA"/>
</dbReference>
<dbReference type="Gramene" id="RZC82495">
    <property type="protein sequence ID" value="RZC82495"/>
    <property type="gene ID" value="C5167_045285"/>
</dbReference>
<dbReference type="FunFam" id="3.40.50.20:FF:000028">
    <property type="entry name" value="D-alanine-D-alanine ligase family"/>
    <property type="match status" value="1"/>
</dbReference>
<keyword evidence="2" id="KW-1185">Reference proteome</keyword>
<dbReference type="AlphaFoldDB" id="A0A4Y7LEA1"/>
<dbReference type="Gene3D" id="3.40.50.20">
    <property type="match status" value="1"/>
</dbReference>
<dbReference type="Proteomes" id="UP000316621">
    <property type="component" value="Chromosome 11"/>
</dbReference>
<reference evidence="1 2" key="1">
    <citation type="journal article" date="2018" name="Science">
        <title>The opium poppy genome and morphinan production.</title>
        <authorList>
            <person name="Guo L."/>
            <person name="Winzer T."/>
            <person name="Yang X."/>
            <person name="Li Y."/>
            <person name="Ning Z."/>
            <person name="He Z."/>
            <person name="Teodor R."/>
            <person name="Lu Y."/>
            <person name="Bowser T.A."/>
            <person name="Graham I.A."/>
            <person name="Ye K."/>
        </authorList>
    </citation>
    <scope>NUCLEOTIDE SEQUENCE [LARGE SCALE GENOMIC DNA]</scope>
    <source>
        <strain evidence="2">cv. HN1</strain>
        <tissue evidence="1">Leaves</tissue>
    </source>
</reference>